<feature type="compositionally biased region" description="Basic and acidic residues" evidence="1">
    <location>
        <begin position="291"/>
        <end position="308"/>
    </location>
</feature>
<evidence type="ECO:0000313" key="2">
    <source>
        <dbReference type="EMBL" id="MCL7051371.1"/>
    </source>
</evidence>
<organism evidence="2 3">
    <name type="scientific">Papaver nudicaule</name>
    <name type="common">Iceland poppy</name>
    <dbReference type="NCBI Taxonomy" id="74823"/>
    <lineage>
        <taxon>Eukaryota</taxon>
        <taxon>Viridiplantae</taxon>
        <taxon>Streptophyta</taxon>
        <taxon>Embryophyta</taxon>
        <taxon>Tracheophyta</taxon>
        <taxon>Spermatophyta</taxon>
        <taxon>Magnoliopsida</taxon>
        <taxon>Ranunculales</taxon>
        <taxon>Papaveraceae</taxon>
        <taxon>Papaveroideae</taxon>
        <taxon>Papaver</taxon>
    </lineage>
</organism>
<name>A0AA41W1I9_PAPNU</name>
<feature type="compositionally biased region" description="Basic residues" evidence="1">
    <location>
        <begin position="324"/>
        <end position="335"/>
    </location>
</feature>
<gene>
    <name evidence="2" type="ORF">MKW94_023789</name>
</gene>
<dbReference type="AlphaFoldDB" id="A0AA41W1I9"/>
<feature type="region of interest" description="Disordered" evidence="1">
    <location>
        <begin position="319"/>
        <end position="338"/>
    </location>
</feature>
<dbReference type="EMBL" id="JAJJMA010337766">
    <property type="protein sequence ID" value="MCL7051371.1"/>
    <property type="molecule type" value="Genomic_DNA"/>
</dbReference>
<evidence type="ECO:0000256" key="1">
    <source>
        <dbReference type="SAM" id="MobiDB-lite"/>
    </source>
</evidence>
<evidence type="ECO:0000313" key="3">
    <source>
        <dbReference type="Proteomes" id="UP001177140"/>
    </source>
</evidence>
<accession>A0AA41W1I9</accession>
<feature type="compositionally biased region" description="Basic and acidic residues" evidence="1">
    <location>
        <begin position="245"/>
        <end position="254"/>
    </location>
</feature>
<protein>
    <submittedName>
        <fullName evidence="2">Uncharacterized protein</fullName>
    </submittedName>
</protein>
<feature type="compositionally biased region" description="Basic and acidic residues" evidence="1">
    <location>
        <begin position="191"/>
        <end position="211"/>
    </location>
</feature>
<proteinExistence type="predicted"/>
<dbReference type="Proteomes" id="UP001177140">
    <property type="component" value="Unassembled WGS sequence"/>
</dbReference>
<keyword evidence="3" id="KW-1185">Reference proteome</keyword>
<reference evidence="2" key="1">
    <citation type="submission" date="2022-03" db="EMBL/GenBank/DDBJ databases">
        <title>A functionally conserved STORR gene fusion in Papaver species that diverged 16.8 million years ago.</title>
        <authorList>
            <person name="Catania T."/>
        </authorList>
    </citation>
    <scope>NUCLEOTIDE SEQUENCE</scope>
    <source>
        <strain evidence="2">S-191538</strain>
    </source>
</reference>
<sequence>MENPNPAVESTDYSVFIDTNLQTHLGLDVSNNDTVLQLKEKVMSAHFHCFPSLGKIDVDAIKIKRKKRFYHLSDSMCVKSLFGGVKGTRFLYVDVVSQVVSRDNPLHLEPSPCSQPNLLVDGPSAENLLNKDDIVLEKSLHEKPPRDAEHVKSAGLAVKQVESAVSEKGKKKKKKPSIGEEVNSTAESEETGVKRKLSDASLDTEVKDVVNARKKKMTNEISDGKSGLSSSRAGKDDSTTVEVPETSKREEASNADHPSQTKKSGKRLLPTGKSSKLKEKTIDAPSLCLDKGSDKDCGLRDNSENTPKKQEVVISKELNTSINKNKKQKNRRLKKVKEPKIRKARNVLEDAKAGGIATDPQESGLDGSKKEDPKPFAVESDDINFRDYFLPKDQTVV</sequence>
<comment type="caution">
    <text evidence="2">The sequence shown here is derived from an EMBL/GenBank/DDBJ whole genome shotgun (WGS) entry which is preliminary data.</text>
</comment>
<feature type="region of interest" description="Disordered" evidence="1">
    <location>
        <begin position="163"/>
        <end position="308"/>
    </location>
</feature>
<feature type="region of interest" description="Disordered" evidence="1">
    <location>
        <begin position="348"/>
        <end position="379"/>
    </location>
</feature>